<dbReference type="Pfam" id="PF00067">
    <property type="entry name" value="p450"/>
    <property type="match status" value="1"/>
</dbReference>
<evidence type="ECO:0000256" key="1">
    <source>
        <dbReference type="ARBA" id="ARBA00010617"/>
    </source>
</evidence>
<evidence type="ECO:0000313" key="3">
    <source>
        <dbReference type="Proteomes" id="UP000631114"/>
    </source>
</evidence>
<evidence type="ECO:0000313" key="2">
    <source>
        <dbReference type="EMBL" id="KAF9616894.1"/>
    </source>
</evidence>
<comment type="caution">
    <text evidence="2">The sequence shown here is derived from an EMBL/GenBank/DDBJ whole genome shotgun (WGS) entry which is preliminary data.</text>
</comment>
<protein>
    <submittedName>
        <fullName evidence="2">Uncharacterized protein</fullName>
    </submittedName>
</protein>
<dbReference type="PANTHER" id="PTHR47950">
    <property type="entry name" value="CYTOCHROME P450, FAMILY 76, SUBFAMILY C, POLYPEPTIDE 5-RELATED"/>
    <property type="match status" value="1"/>
</dbReference>
<dbReference type="Proteomes" id="UP000631114">
    <property type="component" value="Unassembled WGS sequence"/>
</dbReference>
<dbReference type="AlphaFoldDB" id="A0A835IH32"/>
<dbReference type="GO" id="GO:0020037">
    <property type="term" value="F:heme binding"/>
    <property type="evidence" value="ECO:0007669"/>
    <property type="project" value="InterPro"/>
</dbReference>
<gene>
    <name evidence="2" type="ORF">IFM89_032856</name>
</gene>
<reference evidence="2 3" key="1">
    <citation type="submission" date="2020-10" db="EMBL/GenBank/DDBJ databases">
        <title>The Coptis chinensis genome and diversification of protoberbering-type alkaloids.</title>
        <authorList>
            <person name="Wang B."/>
            <person name="Shu S."/>
            <person name="Song C."/>
            <person name="Liu Y."/>
        </authorList>
    </citation>
    <scope>NUCLEOTIDE SEQUENCE [LARGE SCALE GENOMIC DNA]</scope>
    <source>
        <strain evidence="2">HL-2020</strain>
        <tissue evidence="2">Leaf</tissue>
    </source>
</reference>
<dbReference type="SUPFAM" id="SSF48264">
    <property type="entry name" value="Cytochrome P450"/>
    <property type="match status" value="1"/>
</dbReference>
<dbReference type="InterPro" id="IPR001128">
    <property type="entry name" value="Cyt_P450"/>
</dbReference>
<sequence length="124" mass="14197">MLSNIFVSKDFISLEEESEDGGLKGLLRRFAELGSTPNLADFYPILSGLDLQGITKKSKEMFGQIIGVFRVITKQRREDKGNDVSRQRDFLDSLLDSELHDDQINYLIQSLIKFHYRIKDMAAP</sequence>
<keyword evidence="3" id="KW-1185">Reference proteome</keyword>
<comment type="similarity">
    <text evidence="1">Belongs to the cytochrome P450 family.</text>
</comment>
<dbReference type="GO" id="GO:0004497">
    <property type="term" value="F:monooxygenase activity"/>
    <property type="evidence" value="ECO:0007669"/>
    <property type="project" value="InterPro"/>
</dbReference>
<proteinExistence type="inferred from homology"/>
<dbReference type="PANTHER" id="PTHR47950:SF6">
    <property type="entry name" value="CYTOCHROME P450"/>
    <property type="match status" value="1"/>
</dbReference>
<dbReference type="InterPro" id="IPR036396">
    <property type="entry name" value="Cyt_P450_sf"/>
</dbReference>
<organism evidence="2 3">
    <name type="scientific">Coptis chinensis</name>
    <dbReference type="NCBI Taxonomy" id="261450"/>
    <lineage>
        <taxon>Eukaryota</taxon>
        <taxon>Viridiplantae</taxon>
        <taxon>Streptophyta</taxon>
        <taxon>Embryophyta</taxon>
        <taxon>Tracheophyta</taxon>
        <taxon>Spermatophyta</taxon>
        <taxon>Magnoliopsida</taxon>
        <taxon>Ranunculales</taxon>
        <taxon>Ranunculaceae</taxon>
        <taxon>Coptidoideae</taxon>
        <taxon>Coptis</taxon>
    </lineage>
</organism>
<dbReference type="EMBL" id="JADFTS010000003">
    <property type="protein sequence ID" value="KAF9616894.1"/>
    <property type="molecule type" value="Genomic_DNA"/>
</dbReference>
<dbReference type="GO" id="GO:0044550">
    <property type="term" value="P:secondary metabolite biosynthetic process"/>
    <property type="evidence" value="ECO:0007669"/>
    <property type="project" value="UniProtKB-ARBA"/>
</dbReference>
<name>A0A835IH32_9MAGN</name>
<accession>A0A835IH32</accession>
<dbReference type="GO" id="GO:0016705">
    <property type="term" value="F:oxidoreductase activity, acting on paired donors, with incorporation or reduction of molecular oxygen"/>
    <property type="evidence" value="ECO:0007669"/>
    <property type="project" value="InterPro"/>
</dbReference>
<dbReference type="GO" id="GO:0005506">
    <property type="term" value="F:iron ion binding"/>
    <property type="evidence" value="ECO:0007669"/>
    <property type="project" value="InterPro"/>
</dbReference>
<dbReference type="OrthoDB" id="1877779at2759"/>
<dbReference type="Gene3D" id="1.10.630.10">
    <property type="entry name" value="Cytochrome P450"/>
    <property type="match status" value="1"/>
</dbReference>